<name>A0ABQ1C2J4_9MYCO</name>
<protein>
    <submittedName>
        <fullName evidence="5">N-acetyltransferase</fullName>
    </submittedName>
</protein>
<keyword evidence="2" id="KW-0012">Acyltransferase</keyword>
<dbReference type="Pfam" id="PF00583">
    <property type="entry name" value="Acetyltransf_1"/>
    <property type="match status" value="1"/>
</dbReference>
<gene>
    <name evidence="5" type="ORF">MPRG_18210</name>
</gene>
<keyword evidence="1" id="KW-0808">Transferase</keyword>
<dbReference type="Proteomes" id="UP000465240">
    <property type="component" value="Unassembled WGS sequence"/>
</dbReference>
<dbReference type="PANTHER" id="PTHR43877">
    <property type="entry name" value="AMINOALKYLPHOSPHONATE N-ACETYLTRANSFERASE-RELATED-RELATED"/>
    <property type="match status" value="1"/>
</dbReference>
<dbReference type="PROSITE" id="PS51186">
    <property type="entry name" value="GNAT"/>
    <property type="match status" value="1"/>
</dbReference>
<evidence type="ECO:0000256" key="1">
    <source>
        <dbReference type="ARBA" id="ARBA00022679"/>
    </source>
</evidence>
<dbReference type="InterPro" id="IPR050832">
    <property type="entry name" value="Bact_Acetyltransf"/>
</dbReference>
<evidence type="ECO:0000256" key="3">
    <source>
        <dbReference type="SAM" id="MobiDB-lite"/>
    </source>
</evidence>
<comment type="caution">
    <text evidence="5">The sequence shown here is derived from an EMBL/GenBank/DDBJ whole genome shotgun (WGS) entry which is preliminary data.</text>
</comment>
<sequence length="183" mass="19790">MSTSRNGTSDLPDDLPDDLPEVDPAGPADADALAALAAHTFPLACPPSVAPEHITAFIDAHLSPTRFAEYLADPQRAILAARYQRRIIGYAMLVRGTPDEPVELSKLYTHPDFHGTGVAAALITAALAQAAAWGARRVWLGVNQQNQRAQRFYAKVGFIVSGTRTFQLGPHLENDYVMTREVG</sequence>
<proteinExistence type="predicted"/>
<evidence type="ECO:0000313" key="6">
    <source>
        <dbReference type="Proteomes" id="UP000465240"/>
    </source>
</evidence>
<dbReference type="InterPro" id="IPR016181">
    <property type="entry name" value="Acyl_CoA_acyltransferase"/>
</dbReference>
<dbReference type="PANTHER" id="PTHR43877:SF1">
    <property type="entry name" value="ACETYLTRANSFERASE"/>
    <property type="match status" value="1"/>
</dbReference>
<dbReference type="CDD" id="cd04301">
    <property type="entry name" value="NAT_SF"/>
    <property type="match status" value="1"/>
</dbReference>
<evidence type="ECO:0000259" key="4">
    <source>
        <dbReference type="PROSITE" id="PS51186"/>
    </source>
</evidence>
<reference evidence="5 6" key="1">
    <citation type="journal article" date="2019" name="Emerg. Microbes Infect.">
        <title>Comprehensive subspecies identification of 175 nontuberculous mycobacteria species based on 7547 genomic profiles.</title>
        <authorList>
            <person name="Matsumoto Y."/>
            <person name="Kinjo T."/>
            <person name="Motooka D."/>
            <person name="Nabeya D."/>
            <person name="Jung N."/>
            <person name="Uechi K."/>
            <person name="Horii T."/>
            <person name="Iida T."/>
            <person name="Fujita J."/>
            <person name="Nakamura S."/>
        </authorList>
    </citation>
    <scope>NUCLEOTIDE SEQUENCE [LARGE SCALE GENOMIC DNA]</scope>
    <source>
        <strain evidence="5 6">JCM 18565</strain>
    </source>
</reference>
<feature type="compositionally biased region" description="Acidic residues" evidence="3">
    <location>
        <begin position="11"/>
        <end position="21"/>
    </location>
</feature>
<feature type="region of interest" description="Disordered" evidence="3">
    <location>
        <begin position="1"/>
        <end position="26"/>
    </location>
</feature>
<dbReference type="InterPro" id="IPR000182">
    <property type="entry name" value="GNAT_dom"/>
</dbReference>
<feature type="domain" description="N-acetyltransferase" evidence="4">
    <location>
        <begin position="20"/>
        <end position="183"/>
    </location>
</feature>
<dbReference type="SUPFAM" id="SSF55729">
    <property type="entry name" value="Acyl-CoA N-acyltransferases (Nat)"/>
    <property type="match status" value="1"/>
</dbReference>
<keyword evidence="6" id="KW-1185">Reference proteome</keyword>
<dbReference type="EMBL" id="BLKX01000001">
    <property type="protein sequence ID" value="GFG78545.1"/>
    <property type="molecule type" value="Genomic_DNA"/>
</dbReference>
<accession>A0ABQ1C2J4</accession>
<dbReference type="Gene3D" id="3.40.630.30">
    <property type="match status" value="1"/>
</dbReference>
<evidence type="ECO:0000256" key="2">
    <source>
        <dbReference type="ARBA" id="ARBA00023315"/>
    </source>
</evidence>
<evidence type="ECO:0000313" key="5">
    <source>
        <dbReference type="EMBL" id="GFG78545.1"/>
    </source>
</evidence>
<organism evidence="5 6">
    <name type="scientific">Mycobacterium paragordonae</name>
    <dbReference type="NCBI Taxonomy" id="1389713"/>
    <lineage>
        <taxon>Bacteria</taxon>
        <taxon>Bacillati</taxon>
        <taxon>Actinomycetota</taxon>
        <taxon>Actinomycetes</taxon>
        <taxon>Mycobacteriales</taxon>
        <taxon>Mycobacteriaceae</taxon>
        <taxon>Mycobacterium</taxon>
    </lineage>
</organism>